<evidence type="ECO:0000256" key="4">
    <source>
        <dbReference type="ARBA" id="ARBA00023125"/>
    </source>
</evidence>
<keyword evidence="2" id="KW-0902">Two-component regulatory system</keyword>
<dbReference type="GO" id="GO:0006355">
    <property type="term" value="P:regulation of DNA-templated transcription"/>
    <property type="evidence" value="ECO:0007669"/>
    <property type="project" value="InterPro"/>
</dbReference>
<evidence type="ECO:0000313" key="11">
    <source>
        <dbReference type="Proteomes" id="UP000000422"/>
    </source>
</evidence>
<keyword evidence="11" id="KW-1185">Reference proteome</keyword>
<evidence type="ECO:0000256" key="5">
    <source>
        <dbReference type="ARBA" id="ARBA00023163"/>
    </source>
</evidence>
<dbReference type="AlphaFoldDB" id="Q7MAU8"/>
<dbReference type="Gene3D" id="1.10.10.10">
    <property type="entry name" value="Winged helix-like DNA-binding domain superfamily/Winged helix DNA-binding domain"/>
    <property type="match status" value="1"/>
</dbReference>
<feature type="domain" description="OmpR/PhoB-type" evidence="9">
    <location>
        <begin position="125"/>
        <end position="219"/>
    </location>
</feature>
<accession>Q7MAU8</accession>
<evidence type="ECO:0000256" key="3">
    <source>
        <dbReference type="ARBA" id="ARBA00023015"/>
    </source>
</evidence>
<keyword evidence="5" id="KW-0804">Transcription</keyword>
<organism evidence="11">
    <name type="scientific">Wolinella succinogenes (strain ATCC 29543 / DSM 1740 / CCUG 13145 / JCM 31913 / LMG 7466 / NCTC 11488 / FDC 602W)</name>
    <name type="common">Vibrio succinogenes</name>
    <dbReference type="NCBI Taxonomy" id="273121"/>
    <lineage>
        <taxon>Bacteria</taxon>
        <taxon>Pseudomonadati</taxon>
        <taxon>Campylobacterota</taxon>
        <taxon>Epsilonproteobacteria</taxon>
        <taxon>Campylobacterales</taxon>
        <taxon>Helicobacteraceae</taxon>
        <taxon>Wolinella</taxon>
    </lineage>
</organism>
<dbReference type="PROSITE" id="PS50110">
    <property type="entry name" value="RESPONSE_REGULATORY"/>
    <property type="match status" value="1"/>
</dbReference>
<dbReference type="HOGENOM" id="CLU_000445_30_3_7"/>
<dbReference type="eggNOG" id="COG0745">
    <property type="taxonomic scope" value="Bacteria"/>
</dbReference>
<dbReference type="SMART" id="SM00448">
    <property type="entry name" value="REC"/>
    <property type="match status" value="1"/>
</dbReference>
<evidence type="ECO:0000256" key="2">
    <source>
        <dbReference type="ARBA" id="ARBA00023012"/>
    </source>
</evidence>
<protein>
    <submittedName>
        <fullName evidence="10">PUTATIVE TWO-COMPONENT REGULATOR</fullName>
    </submittedName>
</protein>
<evidence type="ECO:0000313" key="10">
    <source>
        <dbReference type="EMBL" id="CAE09185.1"/>
    </source>
</evidence>
<evidence type="ECO:0000259" key="8">
    <source>
        <dbReference type="PROSITE" id="PS50110"/>
    </source>
</evidence>
<evidence type="ECO:0000259" key="9">
    <source>
        <dbReference type="PROSITE" id="PS51755"/>
    </source>
</evidence>
<evidence type="ECO:0000256" key="1">
    <source>
        <dbReference type="ARBA" id="ARBA00022553"/>
    </source>
</evidence>
<proteinExistence type="predicted"/>
<dbReference type="GO" id="GO:0000156">
    <property type="term" value="F:phosphorelay response regulator activity"/>
    <property type="evidence" value="ECO:0007669"/>
    <property type="project" value="TreeGrafter"/>
</dbReference>
<dbReference type="EMBL" id="BX571657">
    <property type="protein sequence ID" value="CAE09185.1"/>
    <property type="molecule type" value="Genomic_DNA"/>
</dbReference>
<dbReference type="Gene3D" id="3.40.50.2300">
    <property type="match status" value="1"/>
</dbReference>
<dbReference type="GO" id="GO:0000976">
    <property type="term" value="F:transcription cis-regulatory region binding"/>
    <property type="evidence" value="ECO:0007669"/>
    <property type="project" value="TreeGrafter"/>
</dbReference>
<dbReference type="Proteomes" id="UP000000422">
    <property type="component" value="Chromosome"/>
</dbReference>
<feature type="DNA-binding region" description="OmpR/PhoB-type" evidence="7">
    <location>
        <begin position="125"/>
        <end position="219"/>
    </location>
</feature>
<dbReference type="PANTHER" id="PTHR48111">
    <property type="entry name" value="REGULATOR OF RPOS"/>
    <property type="match status" value="1"/>
</dbReference>
<dbReference type="InterPro" id="IPR039420">
    <property type="entry name" value="WalR-like"/>
</dbReference>
<reference evidence="10 11" key="1">
    <citation type="journal article" date="2003" name="Proc. Natl. Acad. Sci. U.S.A.">
        <title>Complete genome sequence and analysis of Wolinella succinogenes.</title>
        <authorList>
            <person name="Baar C."/>
            <person name="Eppinger M."/>
            <person name="Raddatz G."/>
            <person name="Simon JM."/>
            <person name="Lanz C."/>
            <person name="Klimmek O."/>
            <person name="Nandakumar R."/>
            <person name="Gross R."/>
            <person name="Rosinus A."/>
            <person name="Keller H."/>
            <person name="Jagtap P."/>
            <person name="Linke B."/>
            <person name="Meyer F."/>
            <person name="Lederer H."/>
            <person name="Schuster S.C."/>
        </authorList>
    </citation>
    <scope>NUCLEOTIDE SEQUENCE [LARGE SCALE GENOMIC DNA]</scope>
    <source>
        <strain evidence="11">ATCC 29543 / DSM 1740 / CCUG 13145 / JCM 31913 / LMG 7466 / NCTC 11488 / FDC 602W</strain>
    </source>
</reference>
<dbReference type="PROSITE" id="PS51755">
    <property type="entry name" value="OMPR_PHOB"/>
    <property type="match status" value="1"/>
</dbReference>
<dbReference type="Pfam" id="PF00072">
    <property type="entry name" value="Response_reg"/>
    <property type="match status" value="1"/>
</dbReference>
<dbReference type="InterPro" id="IPR036388">
    <property type="entry name" value="WH-like_DNA-bd_sf"/>
</dbReference>
<feature type="domain" description="Response regulatory" evidence="8">
    <location>
        <begin position="2"/>
        <end position="116"/>
    </location>
</feature>
<gene>
    <name evidence="10" type="ordered locus">WS0011</name>
</gene>
<dbReference type="RefSeq" id="WP_011137985.1">
    <property type="nucleotide sequence ID" value="NC_005090.1"/>
</dbReference>
<keyword evidence="1 6" id="KW-0597">Phosphoprotein</keyword>
<evidence type="ECO:0000256" key="6">
    <source>
        <dbReference type="PROSITE-ProRule" id="PRU00169"/>
    </source>
</evidence>
<dbReference type="SUPFAM" id="SSF52172">
    <property type="entry name" value="CheY-like"/>
    <property type="match status" value="1"/>
</dbReference>
<dbReference type="InterPro" id="IPR016032">
    <property type="entry name" value="Sig_transdc_resp-reg_C-effctor"/>
</dbReference>
<dbReference type="PANTHER" id="PTHR48111:SF1">
    <property type="entry name" value="TWO-COMPONENT RESPONSE REGULATOR ORR33"/>
    <property type="match status" value="1"/>
</dbReference>
<dbReference type="KEGG" id="wsu:WS0011"/>
<keyword evidence="4 7" id="KW-0238">DNA-binding</keyword>
<keyword evidence="3" id="KW-0805">Transcription regulation</keyword>
<dbReference type="SMART" id="SM00862">
    <property type="entry name" value="Trans_reg_C"/>
    <property type="match status" value="1"/>
</dbReference>
<dbReference type="InterPro" id="IPR001789">
    <property type="entry name" value="Sig_transdc_resp-reg_receiver"/>
</dbReference>
<dbReference type="Pfam" id="PF00486">
    <property type="entry name" value="Trans_reg_C"/>
    <property type="match status" value="1"/>
</dbReference>
<dbReference type="STRING" id="273121.WS0011"/>
<sequence length="220" mass="25319">MKILLLEDDYNYKESIKELLLSLGYEVDDFLSGDEALEAAFHNSYDLLLLDIRVPGIDGYGIVKEVRSYGLKVPVIFITSLTDVNNLSLGYELGCNDYIRKPFSLKELKYRVEEAIRSYHFHSVSPQVQLPCGFIFEINSGILRHEDHEIALSDKERRVIGLLVKNLDTFMDVDTIREYAWEGKEVGDNDIRMVIKKIRSKTSKEFIQSQRGVGYKIAKE</sequence>
<dbReference type="GO" id="GO:0032993">
    <property type="term" value="C:protein-DNA complex"/>
    <property type="evidence" value="ECO:0007669"/>
    <property type="project" value="TreeGrafter"/>
</dbReference>
<dbReference type="GO" id="GO:0005829">
    <property type="term" value="C:cytosol"/>
    <property type="evidence" value="ECO:0007669"/>
    <property type="project" value="TreeGrafter"/>
</dbReference>
<feature type="modified residue" description="4-aspartylphosphate" evidence="6">
    <location>
        <position position="51"/>
    </location>
</feature>
<dbReference type="SUPFAM" id="SSF46894">
    <property type="entry name" value="C-terminal effector domain of the bipartite response regulators"/>
    <property type="match status" value="1"/>
</dbReference>
<evidence type="ECO:0000256" key="7">
    <source>
        <dbReference type="PROSITE-ProRule" id="PRU01091"/>
    </source>
</evidence>
<name>Q7MAU8_WOLSU</name>
<dbReference type="InterPro" id="IPR011006">
    <property type="entry name" value="CheY-like_superfamily"/>
</dbReference>
<dbReference type="InterPro" id="IPR001867">
    <property type="entry name" value="OmpR/PhoB-type_DNA-bd"/>
</dbReference>